<dbReference type="AlphaFoldDB" id="A0AAD6UYX5"/>
<name>A0AAD6UYX5_9AGAR</name>
<dbReference type="EMBL" id="JARJCW010000076">
    <property type="protein sequence ID" value="KAJ7197741.1"/>
    <property type="molecule type" value="Genomic_DNA"/>
</dbReference>
<dbReference type="Proteomes" id="UP001219525">
    <property type="component" value="Unassembled WGS sequence"/>
</dbReference>
<accession>A0AAD6UYX5</accession>
<evidence type="ECO:0000313" key="1">
    <source>
        <dbReference type="EMBL" id="KAJ7197741.1"/>
    </source>
</evidence>
<proteinExistence type="predicted"/>
<organism evidence="1 2">
    <name type="scientific">Mycena pura</name>
    <dbReference type="NCBI Taxonomy" id="153505"/>
    <lineage>
        <taxon>Eukaryota</taxon>
        <taxon>Fungi</taxon>
        <taxon>Dikarya</taxon>
        <taxon>Basidiomycota</taxon>
        <taxon>Agaricomycotina</taxon>
        <taxon>Agaricomycetes</taxon>
        <taxon>Agaricomycetidae</taxon>
        <taxon>Agaricales</taxon>
        <taxon>Marasmiineae</taxon>
        <taxon>Mycenaceae</taxon>
        <taxon>Mycena</taxon>
    </lineage>
</organism>
<protein>
    <submittedName>
        <fullName evidence="1">Uncharacterized protein</fullName>
    </submittedName>
</protein>
<evidence type="ECO:0000313" key="2">
    <source>
        <dbReference type="Proteomes" id="UP001219525"/>
    </source>
</evidence>
<keyword evidence="2" id="KW-1185">Reference proteome</keyword>
<reference evidence="1" key="1">
    <citation type="submission" date="2023-03" db="EMBL/GenBank/DDBJ databases">
        <title>Massive genome expansion in bonnet fungi (Mycena s.s.) driven by repeated elements and novel gene families across ecological guilds.</title>
        <authorList>
            <consortium name="Lawrence Berkeley National Laboratory"/>
            <person name="Harder C.B."/>
            <person name="Miyauchi S."/>
            <person name="Viragh M."/>
            <person name="Kuo A."/>
            <person name="Thoen E."/>
            <person name="Andreopoulos B."/>
            <person name="Lu D."/>
            <person name="Skrede I."/>
            <person name="Drula E."/>
            <person name="Henrissat B."/>
            <person name="Morin E."/>
            <person name="Kohler A."/>
            <person name="Barry K."/>
            <person name="LaButti K."/>
            <person name="Morin E."/>
            <person name="Salamov A."/>
            <person name="Lipzen A."/>
            <person name="Mereny Z."/>
            <person name="Hegedus B."/>
            <person name="Baldrian P."/>
            <person name="Stursova M."/>
            <person name="Weitz H."/>
            <person name="Taylor A."/>
            <person name="Grigoriev I.V."/>
            <person name="Nagy L.G."/>
            <person name="Martin F."/>
            <person name="Kauserud H."/>
        </authorList>
    </citation>
    <scope>NUCLEOTIDE SEQUENCE</scope>
    <source>
        <strain evidence="1">9144</strain>
    </source>
</reference>
<comment type="caution">
    <text evidence="1">The sequence shown here is derived from an EMBL/GenBank/DDBJ whole genome shotgun (WGS) entry which is preliminary data.</text>
</comment>
<sequence>MDAPLHPPLRVVALSSKPLTKKGTRKRLEVFLQDLQDRTTTSRGGTAVTVQVQKLRDALREERDAIDAVLKGNYSLYVAASG</sequence>
<gene>
    <name evidence="1" type="ORF">GGX14DRAFT_525986</name>
</gene>